<name>A0A0F9RVB4_9ZZZZ</name>
<gene>
    <name evidence="2" type="ORF">LCGC14_0532240</name>
</gene>
<dbReference type="EMBL" id="LAZR01000697">
    <property type="protein sequence ID" value="KKN60390.1"/>
    <property type="molecule type" value="Genomic_DNA"/>
</dbReference>
<dbReference type="AlphaFoldDB" id="A0A0F9RVB4"/>
<protein>
    <submittedName>
        <fullName evidence="2">Uncharacterized protein</fullName>
    </submittedName>
</protein>
<evidence type="ECO:0000313" key="2">
    <source>
        <dbReference type="EMBL" id="KKN60390.1"/>
    </source>
</evidence>
<reference evidence="2" key="1">
    <citation type="journal article" date="2015" name="Nature">
        <title>Complex archaea that bridge the gap between prokaryotes and eukaryotes.</title>
        <authorList>
            <person name="Spang A."/>
            <person name="Saw J.H."/>
            <person name="Jorgensen S.L."/>
            <person name="Zaremba-Niedzwiedzka K."/>
            <person name="Martijn J."/>
            <person name="Lind A.E."/>
            <person name="van Eijk R."/>
            <person name="Schleper C."/>
            <person name="Guy L."/>
            <person name="Ettema T.J."/>
        </authorList>
    </citation>
    <scope>NUCLEOTIDE SEQUENCE</scope>
</reference>
<sequence length="140" mass="16039">MVTPIKEMRPKHLLCRIVSIRRTTDNRPEPQEPTPQTWEVRAVTEGGVGDGPTSIFYTESDPRNLPPLESLIHITIDNKLTCDTLSDTVPEVTDSKRIPLPDTISYRFREQADADFGAGTVKSQEEYQRFDAKWQEEHQE</sequence>
<proteinExistence type="predicted"/>
<accession>A0A0F9RVB4</accession>
<feature type="region of interest" description="Disordered" evidence="1">
    <location>
        <begin position="21"/>
        <end position="63"/>
    </location>
</feature>
<evidence type="ECO:0000256" key="1">
    <source>
        <dbReference type="SAM" id="MobiDB-lite"/>
    </source>
</evidence>
<comment type="caution">
    <text evidence="2">The sequence shown here is derived from an EMBL/GenBank/DDBJ whole genome shotgun (WGS) entry which is preliminary data.</text>
</comment>
<organism evidence="2">
    <name type="scientific">marine sediment metagenome</name>
    <dbReference type="NCBI Taxonomy" id="412755"/>
    <lineage>
        <taxon>unclassified sequences</taxon>
        <taxon>metagenomes</taxon>
        <taxon>ecological metagenomes</taxon>
    </lineage>
</organism>